<dbReference type="Gene3D" id="4.10.410.10">
    <property type="entry name" value="Pancreatic trypsin inhibitor Kunitz domain"/>
    <property type="match status" value="1"/>
</dbReference>
<evidence type="ECO:0000259" key="1">
    <source>
        <dbReference type="PROSITE" id="PS50279"/>
    </source>
</evidence>
<accession>A0A368GW56</accession>
<dbReference type="PANTHER" id="PTHR47248:SF8">
    <property type="entry name" value="BPTI_KUNITZ INHIBITOR DOMAIN-CONTAINING PROTEIN-RELATED"/>
    <property type="match status" value="1"/>
</dbReference>
<dbReference type="Pfam" id="PF00014">
    <property type="entry name" value="Kunitz_BPTI"/>
    <property type="match status" value="1"/>
</dbReference>
<comment type="caution">
    <text evidence="2">The sequence shown here is derived from an EMBL/GenBank/DDBJ whole genome shotgun (WGS) entry which is preliminary data.</text>
</comment>
<dbReference type="SUPFAM" id="SSF57362">
    <property type="entry name" value="BPTI-like"/>
    <property type="match status" value="1"/>
</dbReference>
<organism evidence="2 3">
    <name type="scientific">Ancylostoma caninum</name>
    <name type="common">Dog hookworm</name>
    <dbReference type="NCBI Taxonomy" id="29170"/>
    <lineage>
        <taxon>Eukaryota</taxon>
        <taxon>Metazoa</taxon>
        <taxon>Ecdysozoa</taxon>
        <taxon>Nematoda</taxon>
        <taxon>Chromadorea</taxon>
        <taxon>Rhabditida</taxon>
        <taxon>Rhabditina</taxon>
        <taxon>Rhabditomorpha</taxon>
        <taxon>Strongyloidea</taxon>
        <taxon>Ancylostomatidae</taxon>
        <taxon>Ancylostomatinae</taxon>
        <taxon>Ancylostoma</taxon>
    </lineage>
</organism>
<evidence type="ECO:0000313" key="3">
    <source>
        <dbReference type="Proteomes" id="UP000252519"/>
    </source>
</evidence>
<keyword evidence="3" id="KW-1185">Reference proteome</keyword>
<dbReference type="PROSITE" id="PS00280">
    <property type="entry name" value="BPTI_KUNITZ_1"/>
    <property type="match status" value="1"/>
</dbReference>
<gene>
    <name evidence="2" type="ORF">ANCCAN_05409</name>
</gene>
<reference evidence="2 3" key="1">
    <citation type="submission" date="2014-10" db="EMBL/GenBank/DDBJ databases">
        <title>Draft genome of the hookworm Ancylostoma caninum.</title>
        <authorList>
            <person name="Mitreva M."/>
        </authorList>
    </citation>
    <scope>NUCLEOTIDE SEQUENCE [LARGE SCALE GENOMIC DNA]</scope>
    <source>
        <strain evidence="2 3">Baltimore</strain>
    </source>
</reference>
<dbReference type="EMBL" id="JOJR01000045">
    <property type="protein sequence ID" value="RCN48581.1"/>
    <property type="molecule type" value="Genomic_DNA"/>
</dbReference>
<dbReference type="InterPro" id="IPR002223">
    <property type="entry name" value="Kunitz_BPTI"/>
</dbReference>
<evidence type="ECO:0000313" key="2">
    <source>
        <dbReference type="EMBL" id="RCN48581.1"/>
    </source>
</evidence>
<protein>
    <submittedName>
        <fullName evidence="2">Kunitz/Bovine pancreatic trypsin inhibitor domain protein</fullName>
    </submittedName>
</protein>
<dbReference type="AlphaFoldDB" id="A0A368GW56"/>
<dbReference type="PANTHER" id="PTHR47248">
    <property type="entry name" value="PROTEIN CBG06772"/>
    <property type="match status" value="1"/>
</dbReference>
<dbReference type="InterPro" id="IPR036880">
    <property type="entry name" value="Kunitz_BPTI_sf"/>
</dbReference>
<dbReference type="STRING" id="29170.A0A368GW56"/>
<dbReference type="InterPro" id="IPR020901">
    <property type="entry name" value="Prtase_inh_Kunz-CS"/>
</dbReference>
<name>A0A368GW56_ANCCA</name>
<dbReference type="SMART" id="SM00131">
    <property type="entry name" value="KU"/>
    <property type="match status" value="1"/>
</dbReference>
<sequence length="189" mass="21364">MARKNRAGSGSAGLHYKACAEIPLVSQQAVYFYDDSLHKCFPFLFEGCGVGENNFISETLCYDYCRPRDLNRCAGNASVVAWCNSTTNWSCPAGSSCSRGAFNFGFCCDDEEEEEWRKEFNPTCEENTVLMIEVHWKKDQMKPLIGKSCSHQLYLIACYKMEIDQYKKLKLTIPGRGDLGCPRVAQLFV</sequence>
<dbReference type="Proteomes" id="UP000252519">
    <property type="component" value="Unassembled WGS sequence"/>
</dbReference>
<dbReference type="InterPro" id="IPR052861">
    <property type="entry name" value="BPTI/Kunitz_domain"/>
</dbReference>
<proteinExistence type="predicted"/>
<dbReference type="GO" id="GO:0004867">
    <property type="term" value="F:serine-type endopeptidase inhibitor activity"/>
    <property type="evidence" value="ECO:0007669"/>
    <property type="project" value="InterPro"/>
</dbReference>
<dbReference type="PROSITE" id="PS50279">
    <property type="entry name" value="BPTI_KUNITZ_2"/>
    <property type="match status" value="1"/>
</dbReference>
<feature type="domain" description="BPTI/Kunitz inhibitor" evidence="1">
    <location>
        <begin position="11"/>
        <end position="65"/>
    </location>
</feature>